<sequence length="317" mass="34851">MFGSLFKTSYASETFNFFSSINTPSSPSFNVELLSSPSAATDFDKTGEVVWPVSVLLSQFLITYEGLRQRLQDGEECNAETPLRMLELGSGAGLPSATLLEFYDHFRDRLVLRATDGHEAFISTENGEPGILSVNVGKYGPNVKALPLLWGKKKDALDALSSLSGSASPSYDVIFAADVVQWGAVVEPLAMTVHALLHPGQEGARRVKKYPPVFYLGIVERDDGALKRKFFSLLQSYGFSEARKINYEEYLGRDLGAGDEAFLFPPKGSEFGGRVCMIYEIFLINLEPKPVLLQRDQILSTGYEATLTLPCVNANFS</sequence>
<dbReference type="Gene3D" id="3.40.50.150">
    <property type="entry name" value="Vaccinia Virus protein VP39"/>
    <property type="match status" value="1"/>
</dbReference>
<keyword evidence="2" id="KW-1185">Reference proteome</keyword>
<dbReference type="Pfam" id="PF10294">
    <property type="entry name" value="Methyltransf_16"/>
    <property type="match status" value="1"/>
</dbReference>
<dbReference type="AlphaFoldDB" id="A0A9W7BZD0"/>
<gene>
    <name evidence="1" type="ORF">TrST_g9573</name>
</gene>
<protein>
    <submittedName>
        <fullName evidence="1">Uncharacterized protein</fullName>
    </submittedName>
</protein>
<dbReference type="Proteomes" id="UP001165085">
    <property type="component" value="Unassembled WGS sequence"/>
</dbReference>
<reference evidence="2" key="1">
    <citation type="journal article" date="2023" name="Commun. Biol.">
        <title>Genome analysis of Parmales, the sister group of diatoms, reveals the evolutionary specialization of diatoms from phago-mixotrophs to photoautotrophs.</title>
        <authorList>
            <person name="Ban H."/>
            <person name="Sato S."/>
            <person name="Yoshikawa S."/>
            <person name="Yamada K."/>
            <person name="Nakamura Y."/>
            <person name="Ichinomiya M."/>
            <person name="Sato N."/>
            <person name="Blanc-Mathieu R."/>
            <person name="Endo H."/>
            <person name="Kuwata A."/>
            <person name="Ogata H."/>
        </authorList>
    </citation>
    <scope>NUCLEOTIDE SEQUENCE [LARGE SCALE GENOMIC DNA]</scope>
    <source>
        <strain evidence="2">NIES 3701</strain>
    </source>
</reference>
<proteinExistence type="predicted"/>
<name>A0A9W7BZD0_9STRA</name>
<comment type="caution">
    <text evidence="1">The sequence shown here is derived from an EMBL/GenBank/DDBJ whole genome shotgun (WGS) entry which is preliminary data.</text>
</comment>
<dbReference type="InterPro" id="IPR019410">
    <property type="entry name" value="Methyltransf_16"/>
</dbReference>
<dbReference type="PANTHER" id="PTHR14614:SF157">
    <property type="entry name" value="METHYLTRANSFERASE TYPE 12 DOMAIN-CONTAINING PROTEIN"/>
    <property type="match status" value="1"/>
</dbReference>
<organism evidence="1 2">
    <name type="scientific">Triparma strigata</name>
    <dbReference type="NCBI Taxonomy" id="1606541"/>
    <lineage>
        <taxon>Eukaryota</taxon>
        <taxon>Sar</taxon>
        <taxon>Stramenopiles</taxon>
        <taxon>Ochrophyta</taxon>
        <taxon>Bolidophyceae</taxon>
        <taxon>Parmales</taxon>
        <taxon>Triparmaceae</taxon>
        <taxon>Triparma</taxon>
    </lineage>
</organism>
<dbReference type="PANTHER" id="PTHR14614">
    <property type="entry name" value="HEPATOCELLULAR CARCINOMA-ASSOCIATED ANTIGEN"/>
    <property type="match status" value="1"/>
</dbReference>
<dbReference type="InterPro" id="IPR029063">
    <property type="entry name" value="SAM-dependent_MTases_sf"/>
</dbReference>
<evidence type="ECO:0000313" key="1">
    <source>
        <dbReference type="EMBL" id="GMH95468.1"/>
    </source>
</evidence>
<dbReference type="OrthoDB" id="46564at2759"/>
<accession>A0A9W7BZD0</accession>
<evidence type="ECO:0000313" key="2">
    <source>
        <dbReference type="Proteomes" id="UP001165085"/>
    </source>
</evidence>
<dbReference type="EMBL" id="BRXY01000444">
    <property type="protein sequence ID" value="GMH95468.1"/>
    <property type="molecule type" value="Genomic_DNA"/>
</dbReference>